<keyword evidence="3" id="KW-1185">Reference proteome</keyword>
<evidence type="ECO:0000313" key="2">
    <source>
        <dbReference type="EnsemblMetazoa" id="GPAI036625-PA"/>
    </source>
</evidence>
<feature type="compositionally biased region" description="Basic and acidic residues" evidence="1">
    <location>
        <begin position="91"/>
        <end position="100"/>
    </location>
</feature>
<accession>A0A1B0A7E2</accession>
<name>A0A1B0A7E2_GLOPL</name>
<dbReference type="VEuPathDB" id="VectorBase:GPAI036625"/>
<reference evidence="3" key="1">
    <citation type="submission" date="2014-03" db="EMBL/GenBank/DDBJ databases">
        <authorList>
            <person name="Aksoy S."/>
            <person name="Warren W."/>
            <person name="Wilson R.K."/>
        </authorList>
    </citation>
    <scope>NUCLEOTIDE SEQUENCE [LARGE SCALE GENOMIC DNA]</scope>
    <source>
        <strain evidence="3">IAEA</strain>
    </source>
</reference>
<evidence type="ECO:0000256" key="1">
    <source>
        <dbReference type="SAM" id="MobiDB-lite"/>
    </source>
</evidence>
<feature type="compositionally biased region" description="Basic and acidic residues" evidence="1">
    <location>
        <begin position="70"/>
        <end position="83"/>
    </location>
</feature>
<dbReference type="Proteomes" id="UP000092445">
    <property type="component" value="Unassembled WGS sequence"/>
</dbReference>
<feature type="region of interest" description="Disordered" evidence="1">
    <location>
        <begin position="57"/>
        <end position="100"/>
    </location>
</feature>
<sequence length="166" mass="18442">MLRTKGSVFAHLLYTTIYNLDMKNLVKNTYTTIEFIESANKPTKTLSMVELHLVPLPPSPQNPQSVVTAEEEKKIDTTNDSHTSKSCCHPKATEESEKKDSSDMLFDFSMGIPLPKAGHPLIFAIFAPQPFAGTRPTEPGFWVVPSIYGKINCKGTNLLKRSKTAE</sequence>
<reference evidence="2" key="2">
    <citation type="submission" date="2020-05" db="UniProtKB">
        <authorList>
            <consortium name="EnsemblMetazoa"/>
        </authorList>
    </citation>
    <scope>IDENTIFICATION</scope>
    <source>
        <strain evidence="2">IAEA</strain>
    </source>
</reference>
<dbReference type="AlphaFoldDB" id="A0A1B0A7E2"/>
<dbReference type="EnsemblMetazoa" id="GPAI036625-RA">
    <property type="protein sequence ID" value="GPAI036625-PA"/>
    <property type="gene ID" value="GPAI036625"/>
</dbReference>
<proteinExistence type="predicted"/>
<organism evidence="2 3">
    <name type="scientific">Glossina pallidipes</name>
    <name type="common">Tsetse fly</name>
    <dbReference type="NCBI Taxonomy" id="7398"/>
    <lineage>
        <taxon>Eukaryota</taxon>
        <taxon>Metazoa</taxon>
        <taxon>Ecdysozoa</taxon>
        <taxon>Arthropoda</taxon>
        <taxon>Hexapoda</taxon>
        <taxon>Insecta</taxon>
        <taxon>Pterygota</taxon>
        <taxon>Neoptera</taxon>
        <taxon>Endopterygota</taxon>
        <taxon>Diptera</taxon>
        <taxon>Brachycera</taxon>
        <taxon>Muscomorpha</taxon>
        <taxon>Hippoboscoidea</taxon>
        <taxon>Glossinidae</taxon>
        <taxon>Glossina</taxon>
    </lineage>
</organism>
<protein>
    <submittedName>
        <fullName evidence="2">Uncharacterized protein</fullName>
    </submittedName>
</protein>
<evidence type="ECO:0000313" key="3">
    <source>
        <dbReference type="Proteomes" id="UP000092445"/>
    </source>
</evidence>